<reference evidence="2 3" key="1">
    <citation type="submission" date="2017-02" db="EMBL/GenBank/DDBJ databases">
        <authorList>
            <person name="Peterson S.W."/>
        </authorList>
    </citation>
    <scope>NUCLEOTIDE SEQUENCE [LARGE SCALE GENOMIC DNA]</scope>
    <source>
        <strain evidence="2 3">VKM Ac-2059</strain>
    </source>
</reference>
<proteinExistence type="predicted"/>
<keyword evidence="3" id="KW-1185">Reference proteome</keyword>
<protein>
    <submittedName>
        <fullName evidence="2">Uncharacterized protein</fullName>
    </submittedName>
</protein>
<keyword evidence="1" id="KW-0472">Membrane</keyword>
<evidence type="ECO:0000313" key="3">
    <source>
        <dbReference type="Proteomes" id="UP000190857"/>
    </source>
</evidence>
<accession>A0A1T5KSX6</accession>
<dbReference type="STRING" id="123320.SAMN06309945_2457"/>
<feature type="transmembrane region" description="Helical" evidence="1">
    <location>
        <begin position="99"/>
        <end position="126"/>
    </location>
</feature>
<sequence>MSHAPGRRTAVVVALNTLAYLLYGPVLLVVNLVLALISGAPGRSSLPDNAGRIEQVAGALPLPAPWWLFLLFPVVMAFALAVVWNPWRQYRDSFTKRLVLWASPGSIGALTLLLGGALTLLAGLYYSAGTGFGLWALPVLLSVVVGGVGLARAWKTLPGNSGRSARAAGRGAKNG</sequence>
<name>A0A1T5KSX6_9MICO</name>
<feature type="transmembrane region" description="Helical" evidence="1">
    <location>
        <begin position="66"/>
        <end position="87"/>
    </location>
</feature>
<gene>
    <name evidence="2" type="ORF">SAMN06309945_2457</name>
</gene>
<dbReference type="Proteomes" id="UP000190857">
    <property type="component" value="Unassembled WGS sequence"/>
</dbReference>
<dbReference type="RefSeq" id="WP_143785482.1">
    <property type="nucleotide sequence ID" value="NZ_FUZP01000003.1"/>
</dbReference>
<feature type="transmembrane region" description="Helical" evidence="1">
    <location>
        <begin position="12"/>
        <end position="37"/>
    </location>
</feature>
<dbReference type="EMBL" id="FUZP01000003">
    <property type="protein sequence ID" value="SKC66884.1"/>
    <property type="molecule type" value="Genomic_DNA"/>
</dbReference>
<evidence type="ECO:0000313" key="2">
    <source>
        <dbReference type="EMBL" id="SKC66884.1"/>
    </source>
</evidence>
<feature type="transmembrane region" description="Helical" evidence="1">
    <location>
        <begin position="132"/>
        <end position="154"/>
    </location>
</feature>
<dbReference type="AlphaFoldDB" id="A0A1T5KSX6"/>
<keyword evidence="1" id="KW-1133">Transmembrane helix</keyword>
<keyword evidence="1" id="KW-0812">Transmembrane</keyword>
<evidence type="ECO:0000256" key="1">
    <source>
        <dbReference type="SAM" id="Phobius"/>
    </source>
</evidence>
<organism evidence="2 3">
    <name type="scientific">Okibacterium fritillariae</name>
    <dbReference type="NCBI Taxonomy" id="123320"/>
    <lineage>
        <taxon>Bacteria</taxon>
        <taxon>Bacillati</taxon>
        <taxon>Actinomycetota</taxon>
        <taxon>Actinomycetes</taxon>
        <taxon>Micrococcales</taxon>
        <taxon>Microbacteriaceae</taxon>
        <taxon>Okibacterium</taxon>
    </lineage>
</organism>